<dbReference type="AlphaFoldDB" id="A0AAV7URE3"/>
<name>A0AAV7URE3_PLEWA</name>
<protein>
    <recommendedName>
        <fullName evidence="4">Transposase</fullName>
    </recommendedName>
</protein>
<evidence type="ECO:0000313" key="3">
    <source>
        <dbReference type="Proteomes" id="UP001066276"/>
    </source>
</evidence>
<dbReference type="Gene3D" id="3.30.70.1820">
    <property type="entry name" value="L1 transposable element, RRM domain"/>
    <property type="match status" value="1"/>
</dbReference>
<organism evidence="2 3">
    <name type="scientific">Pleurodeles waltl</name>
    <name type="common">Iberian ribbed newt</name>
    <dbReference type="NCBI Taxonomy" id="8319"/>
    <lineage>
        <taxon>Eukaryota</taxon>
        <taxon>Metazoa</taxon>
        <taxon>Chordata</taxon>
        <taxon>Craniata</taxon>
        <taxon>Vertebrata</taxon>
        <taxon>Euteleostomi</taxon>
        <taxon>Amphibia</taxon>
        <taxon>Batrachia</taxon>
        <taxon>Caudata</taxon>
        <taxon>Salamandroidea</taxon>
        <taxon>Salamandridae</taxon>
        <taxon>Pleurodelinae</taxon>
        <taxon>Pleurodeles</taxon>
    </lineage>
</organism>
<evidence type="ECO:0008006" key="4">
    <source>
        <dbReference type="Google" id="ProtNLM"/>
    </source>
</evidence>
<dbReference type="InterPro" id="IPR004244">
    <property type="entry name" value="Transposase_22"/>
</dbReference>
<dbReference type="PANTHER" id="PTHR11505">
    <property type="entry name" value="L1 TRANSPOSABLE ELEMENT-RELATED"/>
    <property type="match status" value="1"/>
</dbReference>
<proteinExistence type="predicted"/>
<sequence length="278" mass="31115">MALQTIPLCSVTPPTDPRSADTTDLILQEITAVERSWEAMESKISDLFTASTSIRVDLAHFQVTVTDLDHHLTTAEDHLATLPEQDTELQLLQAKITDLEDRSRRDNVHLFGIPEHKEGSDVKAFLKNFLPELTALAFSPPLEFQRTHRICPLHKANSGRPCPIIACFLLHKQARQVISAARTQGPYSLEGHEILMAADISRATKEKWKAFLVLRPQLTKLDIKFGLFEPAYCLGSLNSPRYFGIVVRFMLLGINPFIGCIHSAEAPPSVMLVRDSPR</sequence>
<evidence type="ECO:0000313" key="2">
    <source>
        <dbReference type="EMBL" id="KAJ1191620.1"/>
    </source>
</evidence>
<dbReference type="Proteomes" id="UP001066276">
    <property type="component" value="Chromosome 2_2"/>
</dbReference>
<feature type="region of interest" description="Disordered" evidence="1">
    <location>
        <begin position="1"/>
        <end position="20"/>
    </location>
</feature>
<keyword evidence="3" id="KW-1185">Reference proteome</keyword>
<reference evidence="2" key="1">
    <citation type="journal article" date="2022" name="bioRxiv">
        <title>Sequencing and chromosome-scale assembly of the giantPleurodeles waltlgenome.</title>
        <authorList>
            <person name="Brown T."/>
            <person name="Elewa A."/>
            <person name="Iarovenko S."/>
            <person name="Subramanian E."/>
            <person name="Araus A.J."/>
            <person name="Petzold A."/>
            <person name="Susuki M."/>
            <person name="Suzuki K.-i.T."/>
            <person name="Hayashi T."/>
            <person name="Toyoda A."/>
            <person name="Oliveira C."/>
            <person name="Osipova E."/>
            <person name="Leigh N.D."/>
            <person name="Simon A."/>
            <person name="Yun M.H."/>
        </authorList>
    </citation>
    <scope>NUCLEOTIDE SEQUENCE</scope>
    <source>
        <strain evidence="2">20211129_DDA</strain>
        <tissue evidence="2">Liver</tissue>
    </source>
</reference>
<comment type="caution">
    <text evidence="2">The sequence shown here is derived from an EMBL/GenBank/DDBJ whole genome shotgun (WGS) entry which is preliminary data.</text>
</comment>
<gene>
    <name evidence="2" type="ORF">NDU88_000936</name>
</gene>
<accession>A0AAV7URE3</accession>
<dbReference type="EMBL" id="JANPWB010000004">
    <property type="protein sequence ID" value="KAJ1191620.1"/>
    <property type="molecule type" value="Genomic_DNA"/>
</dbReference>
<evidence type="ECO:0000256" key="1">
    <source>
        <dbReference type="SAM" id="MobiDB-lite"/>
    </source>
</evidence>